<comment type="caution">
    <text evidence="1">The sequence shown here is derived from an EMBL/GenBank/DDBJ whole genome shotgun (WGS) entry which is preliminary data.</text>
</comment>
<accession>A0ABS5HKP1</accession>
<dbReference type="RefSeq" id="WP_212142094.1">
    <property type="nucleotide sequence ID" value="NZ_JAGSSW010000005.1"/>
</dbReference>
<proteinExistence type="predicted"/>
<dbReference type="Proteomes" id="UP000682951">
    <property type="component" value="Unassembled WGS sequence"/>
</dbReference>
<dbReference type="EMBL" id="JAGSSW010000005">
    <property type="protein sequence ID" value="MBR8464122.1"/>
    <property type="molecule type" value="Genomic_DNA"/>
</dbReference>
<gene>
    <name evidence="1" type="ORF">KDD93_05990</name>
</gene>
<name>A0ABS5HKP1_9BACT</name>
<evidence type="ECO:0000313" key="2">
    <source>
        <dbReference type="Proteomes" id="UP000682951"/>
    </source>
</evidence>
<protein>
    <recommendedName>
        <fullName evidence="3">Periplasmic protein</fullName>
    </recommendedName>
</protein>
<evidence type="ECO:0000313" key="1">
    <source>
        <dbReference type="EMBL" id="MBR8464122.1"/>
    </source>
</evidence>
<keyword evidence="2" id="KW-1185">Reference proteome</keyword>
<sequence length="176" mass="20078">MKKLILTVILSVFVWADVLRVTDFQTDIYSKVAANLTKKINLNLEVIGRDVVDNESYILDALNVIVGSFYVEDILTSMGKEKFKEMFIKYAAKKHAIDIDDVLILNIKVINDLELREIIKAIQTQNLCSTPMTQAEIERPRKKGNDIIIAPDSSMMDQRPIDLKNIQEFGKDFGEQ</sequence>
<evidence type="ECO:0008006" key="3">
    <source>
        <dbReference type="Google" id="ProtNLM"/>
    </source>
</evidence>
<reference evidence="1 2" key="1">
    <citation type="submission" date="2021-04" db="EMBL/GenBank/DDBJ databases">
        <title>Molecular and phenotypic characterization and identification of bacterial isolates recovered from the Anatolian ground squirrels (Spermophilus xanthoprymnus) and which have the potential to form a new species in the Campylobacter genus.</title>
        <authorList>
            <person name="Aydin F."/>
            <person name="Abay S."/>
            <person name="Kayman T."/>
            <person name="Karakaya E."/>
            <person name="Mustak H.K."/>
            <person name="Mustak I.B."/>
            <person name="Bilgin N."/>
            <person name="Duzler A."/>
            <person name="Sahin O."/>
            <person name="Guran O."/>
            <person name="Saticioglu I.B."/>
        </authorList>
    </citation>
    <scope>NUCLEOTIDE SEQUENCE [LARGE SCALE GENOMIC DNA]</scope>
    <source>
        <strain evidence="2">faydin-G24</strain>
    </source>
</reference>
<organism evidence="1 2">
    <name type="scientific">Campylobacter anatolicus</name>
    <dbReference type="NCBI Taxonomy" id="2829105"/>
    <lineage>
        <taxon>Bacteria</taxon>
        <taxon>Pseudomonadati</taxon>
        <taxon>Campylobacterota</taxon>
        <taxon>Epsilonproteobacteria</taxon>
        <taxon>Campylobacterales</taxon>
        <taxon>Campylobacteraceae</taxon>
        <taxon>Campylobacter</taxon>
    </lineage>
</organism>